<dbReference type="AlphaFoldDB" id="A0AA36EDX8"/>
<evidence type="ECO:0000313" key="1">
    <source>
        <dbReference type="EMBL" id="CAI9290230.1"/>
    </source>
</evidence>
<proteinExistence type="predicted"/>
<evidence type="ECO:0008006" key="3">
    <source>
        <dbReference type="Google" id="ProtNLM"/>
    </source>
</evidence>
<dbReference type="InterPro" id="IPR016159">
    <property type="entry name" value="Cullin_repeat-like_dom_sf"/>
</dbReference>
<reference evidence="1" key="1">
    <citation type="submission" date="2023-04" db="EMBL/GenBank/DDBJ databases">
        <authorList>
            <person name="Vijverberg K."/>
            <person name="Xiong W."/>
            <person name="Schranz E."/>
        </authorList>
    </citation>
    <scope>NUCLEOTIDE SEQUENCE</scope>
</reference>
<protein>
    <recommendedName>
        <fullName evidence="3">Exocyst subunit Exo70 family protein</fullName>
    </recommendedName>
</protein>
<dbReference type="GO" id="GO:0006887">
    <property type="term" value="P:exocytosis"/>
    <property type="evidence" value="ECO:0007669"/>
    <property type="project" value="InterPro"/>
</dbReference>
<dbReference type="PANTHER" id="PTHR12542:SF7">
    <property type="entry name" value="EXOCYST SUBUNIT EXO70 FAMILY PROTEIN"/>
    <property type="match status" value="1"/>
</dbReference>
<dbReference type="Proteomes" id="UP001177003">
    <property type="component" value="Chromosome 6"/>
</dbReference>
<dbReference type="Gene3D" id="1.20.1280.170">
    <property type="entry name" value="Exocyst complex component Exo70"/>
    <property type="match status" value="2"/>
</dbReference>
<keyword evidence="2" id="KW-1185">Reference proteome</keyword>
<name>A0AA36EDX8_LACSI</name>
<accession>A0AA36EDX8</accession>
<dbReference type="GO" id="GO:0000145">
    <property type="term" value="C:exocyst"/>
    <property type="evidence" value="ECO:0007669"/>
    <property type="project" value="InterPro"/>
</dbReference>
<organism evidence="1 2">
    <name type="scientific">Lactuca saligna</name>
    <name type="common">Willowleaf lettuce</name>
    <dbReference type="NCBI Taxonomy" id="75948"/>
    <lineage>
        <taxon>Eukaryota</taxon>
        <taxon>Viridiplantae</taxon>
        <taxon>Streptophyta</taxon>
        <taxon>Embryophyta</taxon>
        <taxon>Tracheophyta</taxon>
        <taxon>Spermatophyta</taxon>
        <taxon>Magnoliopsida</taxon>
        <taxon>eudicotyledons</taxon>
        <taxon>Gunneridae</taxon>
        <taxon>Pentapetalae</taxon>
        <taxon>asterids</taxon>
        <taxon>campanulids</taxon>
        <taxon>Asterales</taxon>
        <taxon>Asteraceae</taxon>
        <taxon>Cichorioideae</taxon>
        <taxon>Cichorieae</taxon>
        <taxon>Lactucinae</taxon>
        <taxon>Lactuca</taxon>
    </lineage>
</organism>
<gene>
    <name evidence="1" type="ORF">LSALG_LOCUS29431</name>
</gene>
<dbReference type="InterPro" id="IPR004140">
    <property type="entry name" value="Exo70"/>
</dbReference>
<dbReference type="SUPFAM" id="SSF74788">
    <property type="entry name" value="Cullin repeat-like"/>
    <property type="match status" value="1"/>
</dbReference>
<dbReference type="EMBL" id="OX465082">
    <property type="protein sequence ID" value="CAI9290230.1"/>
    <property type="molecule type" value="Genomic_DNA"/>
</dbReference>
<dbReference type="PANTHER" id="PTHR12542">
    <property type="entry name" value="EXOCYST COMPLEX PROTEIN EXO70"/>
    <property type="match status" value="1"/>
</dbReference>
<evidence type="ECO:0000313" key="2">
    <source>
        <dbReference type="Proteomes" id="UP001177003"/>
    </source>
</evidence>
<sequence>MARLEDEFRNIIISHASPVETETLTELMSSNHLTPRTSTSISEFPGNEDYSSRDVCFKKLRVEKLSTSYFQRMEWEALNTKIGTWMCATKMCVRVLFAREKRLFEHIFEGLGTATNDACFMETVKAESFRVQAMEILSRLAEAARGMINEFENAILREASKFPFPGGTIDP</sequence>